<dbReference type="RefSeq" id="WP_095498496.1">
    <property type="nucleotide sequence ID" value="NZ_BSPO01000003.1"/>
</dbReference>
<keyword evidence="9" id="KW-1185">Reference proteome</keyword>
<dbReference type="InterPro" id="IPR011356">
    <property type="entry name" value="Leucine_aapep/pepB"/>
</dbReference>
<evidence type="ECO:0000256" key="5">
    <source>
        <dbReference type="ARBA" id="ARBA00023211"/>
    </source>
</evidence>
<dbReference type="InterPro" id="IPR000819">
    <property type="entry name" value="Peptidase_M17_C"/>
</dbReference>
<name>A0AA37WXT7_9GAMM</name>
<keyword evidence="4" id="KW-0378">Hydrolase</keyword>
<dbReference type="PANTHER" id="PTHR11963">
    <property type="entry name" value="LEUCINE AMINOPEPTIDASE-RELATED"/>
    <property type="match status" value="1"/>
</dbReference>
<dbReference type="PRINTS" id="PR00481">
    <property type="entry name" value="LAMNOPPTDASE"/>
</dbReference>
<reference evidence="7 9" key="1">
    <citation type="journal article" date="2014" name="Int. J. Syst. Evol. Microbiol.">
        <title>Complete genome sequence of Corynebacterium casei LMG S-19264T (=DSM 44701T), isolated from a smear-ripened cheese.</title>
        <authorList>
            <consortium name="US DOE Joint Genome Institute (JGI-PGF)"/>
            <person name="Walter F."/>
            <person name="Albersmeier A."/>
            <person name="Kalinowski J."/>
            <person name="Ruckert C."/>
        </authorList>
    </citation>
    <scope>NUCLEOTIDE SEQUENCE [LARGE SCALE GENOMIC DNA]</scope>
    <source>
        <strain evidence="7 9">NBRC 112785</strain>
    </source>
</reference>
<dbReference type="GO" id="GO:0070006">
    <property type="term" value="F:metalloaminopeptidase activity"/>
    <property type="evidence" value="ECO:0007669"/>
    <property type="project" value="InterPro"/>
</dbReference>
<accession>A0AA37WXT7</accession>
<evidence type="ECO:0000256" key="2">
    <source>
        <dbReference type="ARBA" id="ARBA00022438"/>
    </source>
</evidence>
<dbReference type="AlphaFoldDB" id="A0AA37WXT7"/>
<feature type="domain" description="Cytosol aminopeptidase" evidence="6">
    <location>
        <begin position="340"/>
        <end position="347"/>
    </location>
</feature>
<dbReference type="GO" id="GO:0030145">
    <property type="term" value="F:manganese ion binding"/>
    <property type="evidence" value="ECO:0007669"/>
    <property type="project" value="InterPro"/>
</dbReference>
<evidence type="ECO:0000313" key="8">
    <source>
        <dbReference type="EMBL" id="GLS84011.1"/>
    </source>
</evidence>
<dbReference type="Gene3D" id="3.40.630.10">
    <property type="entry name" value="Zn peptidases"/>
    <property type="match status" value="1"/>
</dbReference>
<dbReference type="Proteomes" id="UP001157439">
    <property type="component" value="Unassembled WGS sequence"/>
</dbReference>
<dbReference type="SUPFAM" id="SSF53187">
    <property type="entry name" value="Zn-dependent exopeptidases"/>
    <property type="match status" value="1"/>
</dbReference>
<evidence type="ECO:0000259" key="6">
    <source>
        <dbReference type="PROSITE" id="PS00631"/>
    </source>
</evidence>
<keyword evidence="3" id="KW-0645">Protease</keyword>
<dbReference type="PANTHER" id="PTHR11963:SF48">
    <property type="entry name" value="DIPEPTIDASE B, ISOFORM A"/>
    <property type="match status" value="1"/>
</dbReference>
<evidence type="ECO:0000313" key="7">
    <source>
        <dbReference type="EMBL" id="GLS83884.1"/>
    </source>
</evidence>
<dbReference type="PROSITE" id="PS00631">
    <property type="entry name" value="CYTOSOL_AP"/>
    <property type="match status" value="1"/>
</dbReference>
<evidence type="ECO:0000256" key="1">
    <source>
        <dbReference type="ARBA" id="ARBA00009528"/>
    </source>
</evidence>
<reference evidence="7" key="2">
    <citation type="submission" date="2023-01" db="EMBL/GenBank/DDBJ databases">
        <title>Draft genome sequence of Paraferrimonas haliotis strain NBRC 112785.</title>
        <authorList>
            <person name="Sun Q."/>
            <person name="Mori K."/>
        </authorList>
    </citation>
    <scope>NUCLEOTIDE SEQUENCE</scope>
    <source>
        <strain evidence="7">NBRC 112785</strain>
    </source>
</reference>
<dbReference type="EMBL" id="BSPO01000003">
    <property type="protein sequence ID" value="GLS83884.1"/>
    <property type="molecule type" value="Genomic_DNA"/>
</dbReference>
<evidence type="ECO:0000256" key="4">
    <source>
        <dbReference type="ARBA" id="ARBA00022801"/>
    </source>
</evidence>
<organism evidence="7 9">
    <name type="scientific">Paraferrimonas haliotis</name>
    <dbReference type="NCBI Taxonomy" id="2013866"/>
    <lineage>
        <taxon>Bacteria</taxon>
        <taxon>Pseudomonadati</taxon>
        <taxon>Pseudomonadota</taxon>
        <taxon>Gammaproteobacteria</taxon>
        <taxon>Alteromonadales</taxon>
        <taxon>Ferrimonadaceae</taxon>
        <taxon>Paraferrimonas</taxon>
    </lineage>
</organism>
<comment type="similarity">
    <text evidence="1">Belongs to the peptidase M17 family.</text>
</comment>
<dbReference type="Pfam" id="PF00883">
    <property type="entry name" value="Peptidase_M17"/>
    <property type="match status" value="1"/>
</dbReference>
<protein>
    <submittedName>
        <fullName evidence="7">Peptidase M17</fullName>
    </submittedName>
</protein>
<dbReference type="EMBL" id="BSPO01000003">
    <property type="protein sequence ID" value="GLS84011.1"/>
    <property type="molecule type" value="Genomic_DNA"/>
</dbReference>
<sequence length="503" mass="52955">MSSLQYHQVTDHDAIFSDSQWDAIVLLTPTLTLENYPEISQLVNHAAHVDAGISQQTSLLLAPGLAGGRLVVAPVAKADDPYSDVRVYANAAEQGIKRALAAGAKAPLLIVNKDEQRDNEFAESVAALAAAQALWQPLEGREAGVKSANLDRLGLLSEEVDADLLNALEAGRYLARDLCGTDPERMAPPAFADYLVQQLADSGLSVSVISDEATLRADYPLLSAVSRASFAVARHCPRVVRVEYRPQGEITRTIVIAGKGVTYDTGGADLKVGGAMVGMSRDKGGAAAAAGLMKSLSILKPQGLHVIAELGLVRNSIGSDCFVPDEIITSAAGVRVRIGNTDAEGRLVLADVMTHLHKDYGDAPNVEMFSIATLTGHVVRAYGGYTAAVENQAARKLGVANDIQLRGEALGEPLEISRLRPEDFDFISATSSADDALSANNAPSSVTARGHQFPAAFLVKASGVNESMPYTHLDIAGSAVSGNPHYGTPTATPMVGLLAYLLK</sequence>
<gene>
    <name evidence="7" type="ORF">GCM10007894_18610</name>
    <name evidence="8" type="ORF">GCM10007894_19880</name>
</gene>
<dbReference type="GO" id="GO:0006508">
    <property type="term" value="P:proteolysis"/>
    <property type="evidence" value="ECO:0007669"/>
    <property type="project" value="UniProtKB-KW"/>
</dbReference>
<comment type="caution">
    <text evidence="7">The sequence shown here is derived from an EMBL/GenBank/DDBJ whole genome shotgun (WGS) entry which is preliminary data.</text>
</comment>
<proteinExistence type="inferred from homology"/>
<keyword evidence="5" id="KW-0464">Manganese</keyword>
<evidence type="ECO:0000313" key="9">
    <source>
        <dbReference type="Proteomes" id="UP001157439"/>
    </source>
</evidence>
<dbReference type="GO" id="GO:0005737">
    <property type="term" value="C:cytoplasm"/>
    <property type="evidence" value="ECO:0007669"/>
    <property type="project" value="InterPro"/>
</dbReference>
<evidence type="ECO:0000256" key="3">
    <source>
        <dbReference type="ARBA" id="ARBA00022670"/>
    </source>
</evidence>
<keyword evidence="2" id="KW-0031">Aminopeptidase</keyword>